<protein>
    <submittedName>
        <fullName evidence="1">Uncharacterized protein</fullName>
    </submittedName>
</protein>
<accession>A0A0E9NES3</accession>
<sequence length="139" mass="14770">MTPVLSAKFDGRRFGSADGGKKAGVVAWGDNVGLSIDITPEVGDDGPTLRDKFFIFLGPFFDLLLGFGDGKRCVGSFDVCKSVCGCLENEERGGDVRGSIMYVLLAVGGDSIHTDSSNDITDILQNARGQKSSFGLNQR</sequence>
<comment type="caution">
    <text evidence="1">The sequence shown here is derived from an EMBL/GenBank/DDBJ whole genome shotgun (WGS) entry which is preliminary data.</text>
</comment>
<name>A0A0E9NES3_SAICN</name>
<gene>
    <name evidence="1" type="ORF">G7K_2494-t1</name>
</gene>
<proteinExistence type="predicted"/>
<dbReference type="AlphaFoldDB" id="A0A0E9NES3"/>
<reference evidence="1 2" key="3">
    <citation type="journal article" date="2015" name="Genome Announc.">
        <title>Draft Genome Sequence of the Archiascomycetous Yeast Saitoella complicata.</title>
        <authorList>
            <person name="Yamauchi K."/>
            <person name="Kondo S."/>
            <person name="Hamamoto M."/>
            <person name="Takahashi Y."/>
            <person name="Ogura Y."/>
            <person name="Hayashi T."/>
            <person name="Nishida H."/>
        </authorList>
    </citation>
    <scope>NUCLEOTIDE SEQUENCE [LARGE SCALE GENOMIC DNA]</scope>
    <source>
        <strain evidence="1 2">NRRL Y-17804</strain>
    </source>
</reference>
<evidence type="ECO:0000313" key="1">
    <source>
        <dbReference type="EMBL" id="GAO48318.1"/>
    </source>
</evidence>
<keyword evidence="2" id="KW-1185">Reference proteome</keyword>
<organism evidence="1 2">
    <name type="scientific">Saitoella complicata (strain BCRC 22490 / CBS 7301 / JCM 7358 / NBRC 10748 / NRRL Y-17804)</name>
    <dbReference type="NCBI Taxonomy" id="698492"/>
    <lineage>
        <taxon>Eukaryota</taxon>
        <taxon>Fungi</taxon>
        <taxon>Dikarya</taxon>
        <taxon>Ascomycota</taxon>
        <taxon>Taphrinomycotina</taxon>
        <taxon>Taphrinomycotina incertae sedis</taxon>
        <taxon>Saitoella</taxon>
    </lineage>
</organism>
<dbReference type="Proteomes" id="UP000033140">
    <property type="component" value="Unassembled WGS sequence"/>
</dbReference>
<reference evidence="1 2" key="2">
    <citation type="journal article" date="2014" name="J. Gen. Appl. Microbiol.">
        <title>The early diverging ascomycetous budding yeast Saitoella complicata has three histone deacetylases belonging to the Clr6, Hos2, and Rpd3 lineages.</title>
        <authorList>
            <person name="Nishida H."/>
            <person name="Matsumoto T."/>
            <person name="Kondo S."/>
            <person name="Hamamoto M."/>
            <person name="Yoshikawa H."/>
        </authorList>
    </citation>
    <scope>NUCLEOTIDE SEQUENCE [LARGE SCALE GENOMIC DNA]</scope>
    <source>
        <strain evidence="1 2">NRRL Y-17804</strain>
    </source>
</reference>
<evidence type="ECO:0000313" key="2">
    <source>
        <dbReference type="Proteomes" id="UP000033140"/>
    </source>
</evidence>
<dbReference type="EMBL" id="BACD03000014">
    <property type="protein sequence ID" value="GAO48318.1"/>
    <property type="molecule type" value="Genomic_DNA"/>
</dbReference>
<reference evidence="1 2" key="1">
    <citation type="journal article" date="2011" name="J. Gen. Appl. Microbiol.">
        <title>Draft genome sequencing of the enigmatic yeast Saitoella complicata.</title>
        <authorList>
            <person name="Nishida H."/>
            <person name="Hamamoto M."/>
            <person name="Sugiyama J."/>
        </authorList>
    </citation>
    <scope>NUCLEOTIDE SEQUENCE [LARGE SCALE GENOMIC DNA]</scope>
    <source>
        <strain evidence="1 2">NRRL Y-17804</strain>
    </source>
</reference>